<feature type="chain" id="PRO_5028803134" description="DUF4148 domain-containing protein" evidence="1">
    <location>
        <begin position="21"/>
        <end position="113"/>
    </location>
</feature>
<organism evidence="2 3">
    <name type="scientific">Erythrobacter mangrovi</name>
    <dbReference type="NCBI Taxonomy" id="2739433"/>
    <lineage>
        <taxon>Bacteria</taxon>
        <taxon>Pseudomonadati</taxon>
        <taxon>Pseudomonadota</taxon>
        <taxon>Alphaproteobacteria</taxon>
        <taxon>Sphingomonadales</taxon>
        <taxon>Erythrobacteraceae</taxon>
        <taxon>Erythrobacter/Porphyrobacter group</taxon>
        <taxon>Erythrobacter</taxon>
    </lineage>
</organism>
<gene>
    <name evidence="2" type="ORF">HQR01_01265</name>
</gene>
<feature type="signal peptide" evidence="1">
    <location>
        <begin position="1"/>
        <end position="20"/>
    </location>
</feature>
<sequence length="113" mass="12720">MKTLSLVSLATLGLATAATAAPMLYEEQVARAEEALILTSPIAGIENSRWFDYRSDVGEAQKELVSDLRRASDLEDTRDAWEEYAHELKHERIDYIEDMAEKGYRQGTVTIVN</sequence>
<accession>A0A7D4B9K2</accession>
<reference evidence="2 3" key="1">
    <citation type="submission" date="2020-05" db="EMBL/GenBank/DDBJ databases">
        <title>Erythrobacter mangrovi sp. nov., isolated from rhizosphere soil of mangrove plant (Kandelia candel).</title>
        <authorList>
            <person name="Ye Y.H."/>
        </authorList>
    </citation>
    <scope>NUCLEOTIDE SEQUENCE [LARGE SCALE GENOMIC DNA]</scope>
    <source>
        <strain evidence="2 3">EB310</strain>
    </source>
</reference>
<dbReference type="KEGG" id="emv:HQR01_01265"/>
<dbReference type="EMBL" id="CP053921">
    <property type="protein sequence ID" value="QKG70106.1"/>
    <property type="molecule type" value="Genomic_DNA"/>
</dbReference>
<dbReference type="RefSeq" id="WP_173211992.1">
    <property type="nucleotide sequence ID" value="NZ_CP053921.1"/>
</dbReference>
<proteinExistence type="predicted"/>
<evidence type="ECO:0000313" key="2">
    <source>
        <dbReference type="EMBL" id="QKG70106.1"/>
    </source>
</evidence>
<evidence type="ECO:0000313" key="3">
    <source>
        <dbReference type="Proteomes" id="UP000504693"/>
    </source>
</evidence>
<dbReference type="Proteomes" id="UP000504693">
    <property type="component" value="Chromosome"/>
</dbReference>
<evidence type="ECO:0008006" key="4">
    <source>
        <dbReference type="Google" id="ProtNLM"/>
    </source>
</evidence>
<dbReference type="AlphaFoldDB" id="A0A7D4B9K2"/>
<evidence type="ECO:0000256" key="1">
    <source>
        <dbReference type="SAM" id="SignalP"/>
    </source>
</evidence>
<keyword evidence="1" id="KW-0732">Signal</keyword>
<protein>
    <recommendedName>
        <fullName evidence="4">DUF4148 domain-containing protein</fullName>
    </recommendedName>
</protein>
<name>A0A7D4B9K2_9SPHN</name>
<keyword evidence="3" id="KW-1185">Reference proteome</keyword>